<keyword evidence="2" id="KW-0547">Nucleotide-binding</keyword>
<dbReference type="EMBL" id="JAOTOJ010000008">
    <property type="protein sequence ID" value="KAK9395886.1"/>
    <property type="molecule type" value="Genomic_DNA"/>
</dbReference>
<feature type="domain" description="AIG1-type G" evidence="4">
    <location>
        <begin position="85"/>
        <end position="146"/>
    </location>
</feature>
<evidence type="ECO:0000256" key="1">
    <source>
        <dbReference type="ARBA" id="ARBA00008535"/>
    </source>
</evidence>
<proteinExistence type="inferred from homology"/>
<sequence>MSGPVRVSPKNRLKAANGGQGNPGEAIGAGRAPSKKKSDGGEQGEEGASEQVWCQPPPALGLIARRARDARDHRPPTLSEVNLDPSLRDLVSQCGNRILAFDNRAEGEEREAQVAQLMTMIDDLVKEHKDAPCYTEDMIKADAENQQK</sequence>
<dbReference type="Pfam" id="PF04548">
    <property type="entry name" value="AIG1"/>
    <property type="match status" value="1"/>
</dbReference>
<accession>A0AAW1B2R5</accession>
<organism evidence="5 6">
    <name type="scientific">Crotalus adamanteus</name>
    <name type="common">Eastern diamondback rattlesnake</name>
    <dbReference type="NCBI Taxonomy" id="8729"/>
    <lineage>
        <taxon>Eukaryota</taxon>
        <taxon>Metazoa</taxon>
        <taxon>Chordata</taxon>
        <taxon>Craniata</taxon>
        <taxon>Vertebrata</taxon>
        <taxon>Euteleostomi</taxon>
        <taxon>Lepidosauria</taxon>
        <taxon>Squamata</taxon>
        <taxon>Bifurcata</taxon>
        <taxon>Unidentata</taxon>
        <taxon>Episquamata</taxon>
        <taxon>Toxicofera</taxon>
        <taxon>Serpentes</taxon>
        <taxon>Colubroidea</taxon>
        <taxon>Viperidae</taxon>
        <taxon>Crotalinae</taxon>
        <taxon>Crotalus</taxon>
    </lineage>
</organism>
<feature type="region of interest" description="Disordered" evidence="3">
    <location>
        <begin position="1"/>
        <end position="57"/>
    </location>
</feature>
<dbReference type="InterPro" id="IPR006703">
    <property type="entry name" value="G_AIG1"/>
</dbReference>
<dbReference type="Proteomes" id="UP001474421">
    <property type="component" value="Unassembled WGS sequence"/>
</dbReference>
<evidence type="ECO:0000313" key="5">
    <source>
        <dbReference type="EMBL" id="KAK9395886.1"/>
    </source>
</evidence>
<reference evidence="5 6" key="1">
    <citation type="journal article" date="2024" name="Proc. Natl. Acad. Sci. U.S.A.">
        <title>The genetic regulatory architecture and epigenomic basis for age-related changes in rattlesnake venom.</title>
        <authorList>
            <person name="Hogan M.P."/>
            <person name="Holding M.L."/>
            <person name="Nystrom G.S."/>
            <person name="Colston T.J."/>
            <person name="Bartlett D.A."/>
            <person name="Mason A.J."/>
            <person name="Ellsworth S.A."/>
            <person name="Rautsaw R.M."/>
            <person name="Lawrence K.C."/>
            <person name="Strickland J.L."/>
            <person name="He B."/>
            <person name="Fraser P."/>
            <person name="Margres M.J."/>
            <person name="Gilbert D.M."/>
            <person name="Gibbs H.L."/>
            <person name="Parkinson C.L."/>
            <person name="Rokyta D.R."/>
        </authorList>
    </citation>
    <scope>NUCLEOTIDE SEQUENCE [LARGE SCALE GENOMIC DNA]</scope>
    <source>
        <strain evidence="5">DRR0105</strain>
    </source>
</reference>
<dbReference type="InterPro" id="IPR027417">
    <property type="entry name" value="P-loop_NTPase"/>
</dbReference>
<comment type="caution">
    <text evidence="5">The sequence shown here is derived from an EMBL/GenBank/DDBJ whole genome shotgun (WGS) entry which is preliminary data.</text>
</comment>
<protein>
    <submittedName>
        <fullName evidence="5">GTPase IMAP family member 7-like</fullName>
    </submittedName>
</protein>
<comment type="similarity">
    <text evidence="1">Belongs to the TRAFAC class TrmE-Era-EngA-EngB-Septin-like GTPase superfamily. AIG1/Toc34/Toc159-like paraseptin GTPase family. IAN subfamily.</text>
</comment>
<dbReference type="GO" id="GO:0005525">
    <property type="term" value="F:GTP binding"/>
    <property type="evidence" value="ECO:0007669"/>
    <property type="project" value="InterPro"/>
</dbReference>
<evidence type="ECO:0000259" key="4">
    <source>
        <dbReference type="Pfam" id="PF04548"/>
    </source>
</evidence>
<evidence type="ECO:0000256" key="3">
    <source>
        <dbReference type="SAM" id="MobiDB-lite"/>
    </source>
</evidence>
<dbReference type="AlphaFoldDB" id="A0AAW1B2R5"/>
<dbReference type="Gene3D" id="3.40.50.300">
    <property type="entry name" value="P-loop containing nucleotide triphosphate hydrolases"/>
    <property type="match status" value="1"/>
</dbReference>
<evidence type="ECO:0000256" key="2">
    <source>
        <dbReference type="ARBA" id="ARBA00022741"/>
    </source>
</evidence>
<evidence type="ECO:0000313" key="6">
    <source>
        <dbReference type="Proteomes" id="UP001474421"/>
    </source>
</evidence>
<keyword evidence="6" id="KW-1185">Reference proteome</keyword>
<gene>
    <name evidence="5" type="ORF">NXF25_019247</name>
</gene>
<name>A0AAW1B2R5_CROAD</name>